<feature type="binding site" evidence="28">
    <location>
        <position position="268"/>
    </location>
    <ligand>
        <name>2-oxoglutarate</name>
        <dbReference type="ChEBI" id="CHEBI:16810"/>
    </ligand>
</feature>
<dbReference type="InterPro" id="IPR037151">
    <property type="entry name" value="AlkB-like_sf"/>
</dbReference>
<evidence type="ECO:0000256" key="17">
    <source>
        <dbReference type="ARBA" id="ARBA00051434"/>
    </source>
</evidence>
<protein>
    <recommendedName>
        <fullName evidence="25">DNA oxidative demethylase ALKBH2</fullName>
        <ecNumber evidence="24">1.14.11.33</ecNumber>
    </recommendedName>
    <alternativeName>
        <fullName evidence="26">Alkylated DNA repair protein alkB homolog 2</fullName>
    </alternativeName>
    <alternativeName>
        <fullName evidence="27">Alpha-ketoglutarate-dependent dioxygenase alkB homolog 2</fullName>
    </alternativeName>
</protein>
<comment type="catalytic activity">
    <reaction evidence="16">
        <text>an N(3)-methyl-2'-deoxycytidine in double-stranded DNA + 2-oxoglutarate + O2 = a 2'-deoxycytidine in double-stranded DNA + formaldehyde + succinate + CO2 + H(+)</text>
        <dbReference type="Rhea" id="RHEA:70439"/>
        <dbReference type="Rhea" id="RHEA-COMP:14237"/>
        <dbReference type="Rhea" id="RHEA-COMP:17070"/>
        <dbReference type="ChEBI" id="CHEBI:15378"/>
        <dbReference type="ChEBI" id="CHEBI:15379"/>
        <dbReference type="ChEBI" id="CHEBI:16526"/>
        <dbReference type="ChEBI" id="CHEBI:16810"/>
        <dbReference type="ChEBI" id="CHEBI:16842"/>
        <dbReference type="ChEBI" id="CHEBI:30031"/>
        <dbReference type="ChEBI" id="CHEBI:85452"/>
        <dbReference type="ChEBI" id="CHEBI:139075"/>
    </reaction>
    <physiologicalReaction direction="left-to-right" evidence="16">
        <dbReference type="Rhea" id="RHEA:70440"/>
    </physiologicalReaction>
</comment>
<organism evidence="31 32">
    <name type="scientific">Mus spicilegus</name>
    <name type="common">Mound-building mouse</name>
    <dbReference type="NCBI Taxonomy" id="10103"/>
    <lineage>
        <taxon>Eukaryota</taxon>
        <taxon>Metazoa</taxon>
        <taxon>Chordata</taxon>
        <taxon>Craniata</taxon>
        <taxon>Vertebrata</taxon>
        <taxon>Euteleostomi</taxon>
        <taxon>Mammalia</taxon>
        <taxon>Eutheria</taxon>
        <taxon>Euarchontoglires</taxon>
        <taxon>Glires</taxon>
        <taxon>Rodentia</taxon>
        <taxon>Myomorpha</taxon>
        <taxon>Muroidea</taxon>
        <taxon>Muridae</taxon>
        <taxon>Murinae</taxon>
        <taxon>Mus</taxon>
        <taxon>Mus</taxon>
    </lineage>
</organism>
<evidence type="ECO:0000313" key="31">
    <source>
        <dbReference type="Ensembl" id="ENSMSIP00000009549.1"/>
    </source>
</evidence>
<dbReference type="FunFam" id="2.60.120.590:FF:000004">
    <property type="entry name" value="DNA oxidative demethylase ALKBH2"/>
    <property type="match status" value="1"/>
</dbReference>
<dbReference type="AlphaFoldDB" id="A0A8C6GRE7"/>
<keyword evidence="8" id="KW-0223">Dioxygenase</keyword>
<evidence type="ECO:0000256" key="27">
    <source>
        <dbReference type="ARBA" id="ARBA00081727"/>
    </source>
</evidence>
<evidence type="ECO:0000256" key="26">
    <source>
        <dbReference type="ARBA" id="ARBA00077989"/>
    </source>
</evidence>
<dbReference type="Gene3D" id="2.60.120.590">
    <property type="entry name" value="Alpha-ketoglutarate-dependent dioxygenase AlkB-like"/>
    <property type="match status" value="1"/>
</dbReference>
<keyword evidence="11" id="KW-0234">DNA repair</keyword>
<feature type="binding site" evidence="28">
    <location>
        <position position="274"/>
    </location>
    <ligand>
        <name>2-oxoglutarate</name>
        <dbReference type="ChEBI" id="CHEBI:16810"/>
    </ligand>
</feature>
<evidence type="ECO:0000256" key="18">
    <source>
        <dbReference type="ARBA" id="ARBA00051755"/>
    </source>
</evidence>
<keyword evidence="10" id="KW-0408">Iron</keyword>
<comment type="catalytic activity">
    <reaction evidence="22">
        <text>a methylated nucleobase within DNA + 2-oxoglutarate + O2 = a nucleobase within DNA + formaldehyde + succinate + CO2</text>
        <dbReference type="Rhea" id="RHEA:30299"/>
        <dbReference type="Rhea" id="RHEA-COMP:12192"/>
        <dbReference type="Rhea" id="RHEA-COMP:12193"/>
        <dbReference type="ChEBI" id="CHEBI:15379"/>
        <dbReference type="ChEBI" id="CHEBI:16526"/>
        <dbReference type="ChEBI" id="CHEBI:16810"/>
        <dbReference type="ChEBI" id="CHEBI:16842"/>
        <dbReference type="ChEBI" id="CHEBI:30031"/>
        <dbReference type="ChEBI" id="CHEBI:32875"/>
        <dbReference type="ChEBI" id="CHEBI:64428"/>
        <dbReference type="EC" id="1.14.11.33"/>
    </reaction>
    <physiologicalReaction direction="left-to-right" evidence="22">
        <dbReference type="Rhea" id="RHEA:30300"/>
    </physiologicalReaction>
</comment>
<evidence type="ECO:0000256" key="4">
    <source>
        <dbReference type="ARBA" id="ARBA00007879"/>
    </source>
</evidence>
<comment type="catalytic activity">
    <reaction evidence="19">
        <text>a 3,N(4)-etheno-2'-deoxycytidine in single-stranded DNA + 2-oxoglutarate + O2 + H2O = a 2'-deoxycytidine in single-stranded DNA + glyoxal + succinate + CO2</text>
        <dbReference type="Rhea" id="RHEA:70471"/>
        <dbReference type="Rhea" id="RHEA-COMP:12846"/>
        <dbReference type="Rhea" id="RHEA-COMP:17906"/>
        <dbReference type="ChEBI" id="CHEBI:15377"/>
        <dbReference type="ChEBI" id="CHEBI:15379"/>
        <dbReference type="ChEBI" id="CHEBI:16526"/>
        <dbReference type="ChEBI" id="CHEBI:16810"/>
        <dbReference type="ChEBI" id="CHEBI:30031"/>
        <dbReference type="ChEBI" id="CHEBI:34779"/>
        <dbReference type="ChEBI" id="CHEBI:85452"/>
        <dbReference type="ChEBI" id="CHEBI:189585"/>
    </reaction>
    <physiologicalReaction direction="left-to-right" evidence="19">
        <dbReference type="Rhea" id="RHEA:70472"/>
    </physiologicalReaction>
</comment>
<dbReference type="PANTHER" id="PTHR31573">
    <property type="entry name" value="ALPHA-KETOGLUTARATE-DEPENDENT DIOXYGENASE ALKB HOMOLOG 2"/>
    <property type="match status" value="1"/>
</dbReference>
<feature type="compositionally biased region" description="Basic and acidic residues" evidence="29">
    <location>
        <begin position="7"/>
        <end position="24"/>
    </location>
</feature>
<name>A0A8C6GRE7_MUSSI</name>
<proteinExistence type="inferred from homology"/>
<dbReference type="GO" id="GO:0008198">
    <property type="term" value="F:ferrous iron binding"/>
    <property type="evidence" value="ECO:0007669"/>
    <property type="project" value="TreeGrafter"/>
</dbReference>
<keyword evidence="9" id="KW-0560">Oxidoreductase</keyword>
<feature type="region of interest" description="Disordered" evidence="29">
    <location>
        <begin position="1"/>
        <end position="72"/>
    </location>
</feature>
<dbReference type="Proteomes" id="UP000694415">
    <property type="component" value="Unplaced"/>
</dbReference>
<evidence type="ECO:0000256" key="16">
    <source>
        <dbReference type="ARBA" id="ARBA00051376"/>
    </source>
</evidence>
<feature type="binding site" evidence="28">
    <location>
        <begin position="122"/>
        <end position="124"/>
    </location>
    <ligand>
        <name>substrate</name>
    </ligand>
</feature>
<evidence type="ECO:0000256" key="28">
    <source>
        <dbReference type="PIRSR" id="PIRSR632852-1"/>
    </source>
</evidence>
<evidence type="ECO:0000256" key="19">
    <source>
        <dbReference type="ARBA" id="ARBA00052597"/>
    </source>
</evidence>
<feature type="binding site" evidence="28">
    <location>
        <begin position="142"/>
        <end position="144"/>
    </location>
    <ligand>
        <name>substrate</name>
    </ligand>
</feature>
<dbReference type="PANTHER" id="PTHR31573:SF1">
    <property type="entry name" value="DNA OXIDATIVE DEMETHYLASE ALKBH2"/>
    <property type="match status" value="1"/>
</dbReference>
<keyword evidence="12" id="KW-0539">Nucleus</keyword>
<evidence type="ECO:0000256" key="29">
    <source>
        <dbReference type="SAM" id="MobiDB-lite"/>
    </source>
</evidence>
<keyword evidence="5" id="KW-0479">Metal-binding</keyword>
<dbReference type="InterPro" id="IPR032852">
    <property type="entry name" value="ALKBH2"/>
</dbReference>
<evidence type="ECO:0000256" key="10">
    <source>
        <dbReference type="ARBA" id="ARBA00023004"/>
    </source>
</evidence>
<dbReference type="EC" id="1.14.11.33" evidence="24"/>
<evidence type="ECO:0000256" key="11">
    <source>
        <dbReference type="ARBA" id="ARBA00023204"/>
    </source>
</evidence>
<dbReference type="GeneTree" id="ENSGT00940000159009"/>
<comment type="subcellular location">
    <subcellularLocation>
        <location evidence="2">Nucleus</location>
        <location evidence="2">Nucleolus</location>
    </subcellularLocation>
    <subcellularLocation>
        <location evidence="3">Nucleus</location>
        <location evidence="3">Nucleoplasm</location>
    </subcellularLocation>
</comment>
<evidence type="ECO:0000256" key="6">
    <source>
        <dbReference type="ARBA" id="ARBA00022763"/>
    </source>
</evidence>
<dbReference type="InterPro" id="IPR005123">
    <property type="entry name" value="Oxoglu/Fe-dep_dioxygenase_dom"/>
</dbReference>
<dbReference type="Pfam" id="PF13532">
    <property type="entry name" value="2OG-FeII_Oxy_2"/>
    <property type="match status" value="1"/>
</dbReference>
<evidence type="ECO:0000256" key="23">
    <source>
        <dbReference type="ARBA" id="ARBA00062909"/>
    </source>
</evidence>
<dbReference type="GO" id="GO:0005654">
    <property type="term" value="C:nucleoplasm"/>
    <property type="evidence" value="ECO:0007669"/>
    <property type="project" value="UniProtKB-SubCell"/>
</dbReference>
<evidence type="ECO:0000256" key="5">
    <source>
        <dbReference type="ARBA" id="ARBA00022723"/>
    </source>
</evidence>
<feature type="binding site" evidence="28">
    <location>
        <position position="272"/>
    </location>
    <ligand>
        <name>2-oxoglutarate</name>
        <dbReference type="ChEBI" id="CHEBI:16810"/>
    </ligand>
</feature>
<accession>A0A8C6GRE7</accession>
<comment type="catalytic activity">
    <reaction evidence="14">
        <text>an N(3)-methyl-2'-deoxycytidine in single-stranded DNA + 2-oxoglutarate + O2 = a 2'-deoxycytidine in single-stranded DNA + formaldehyde + succinate + CO2 + H(+)</text>
        <dbReference type="Rhea" id="RHEA:70435"/>
        <dbReference type="Rhea" id="RHEA-COMP:12846"/>
        <dbReference type="Rhea" id="RHEA-COMP:17894"/>
        <dbReference type="ChEBI" id="CHEBI:15378"/>
        <dbReference type="ChEBI" id="CHEBI:15379"/>
        <dbReference type="ChEBI" id="CHEBI:16526"/>
        <dbReference type="ChEBI" id="CHEBI:16810"/>
        <dbReference type="ChEBI" id="CHEBI:16842"/>
        <dbReference type="ChEBI" id="CHEBI:30031"/>
        <dbReference type="ChEBI" id="CHEBI:85452"/>
        <dbReference type="ChEBI" id="CHEBI:139075"/>
    </reaction>
    <physiologicalReaction direction="left-to-right" evidence="14">
        <dbReference type="Rhea" id="RHEA:70436"/>
    </physiologicalReaction>
</comment>
<comment type="similarity">
    <text evidence="4">Belongs to the alkB family.</text>
</comment>
<feature type="domain" description="Fe2OG dioxygenase" evidence="30">
    <location>
        <begin position="172"/>
        <end position="277"/>
    </location>
</feature>
<evidence type="ECO:0000256" key="20">
    <source>
        <dbReference type="ARBA" id="ARBA00052627"/>
    </source>
</evidence>
<evidence type="ECO:0000256" key="21">
    <source>
        <dbReference type="ARBA" id="ARBA00052800"/>
    </source>
</evidence>
<keyword evidence="6" id="KW-0227">DNA damage</keyword>
<evidence type="ECO:0000256" key="8">
    <source>
        <dbReference type="ARBA" id="ARBA00022964"/>
    </source>
</evidence>
<dbReference type="GO" id="GO:0005730">
    <property type="term" value="C:nucleolus"/>
    <property type="evidence" value="ECO:0007669"/>
    <property type="project" value="UniProtKB-SubCell"/>
</dbReference>
<evidence type="ECO:0000259" key="30">
    <source>
        <dbReference type="PROSITE" id="PS51471"/>
    </source>
</evidence>
<comment type="catalytic activity">
    <reaction evidence="13">
        <text>an N(1)-methyl-2'-deoxyadenosine in single-stranded DNA + 2-oxoglutarate + O2 = a 2'-deoxyadenosine in single-stranded DNA + formaldehyde + succinate + CO2 + H(+)</text>
        <dbReference type="Rhea" id="RHEA:70447"/>
        <dbReference type="Rhea" id="RHEA-COMP:17895"/>
        <dbReference type="Rhea" id="RHEA-COMP:17896"/>
        <dbReference type="ChEBI" id="CHEBI:15378"/>
        <dbReference type="ChEBI" id="CHEBI:15379"/>
        <dbReference type="ChEBI" id="CHEBI:16526"/>
        <dbReference type="ChEBI" id="CHEBI:16810"/>
        <dbReference type="ChEBI" id="CHEBI:16842"/>
        <dbReference type="ChEBI" id="CHEBI:30031"/>
        <dbReference type="ChEBI" id="CHEBI:90615"/>
        <dbReference type="ChEBI" id="CHEBI:139096"/>
    </reaction>
    <physiologicalReaction direction="left-to-right" evidence="13">
        <dbReference type="Rhea" id="RHEA:70448"/>
    </physiologicalReaction>
</comment>
<dbReference type="GO" id="GO:0035516">
    <property type="term" value="F:broad specificity oxidative DNA demethylase activity"/>
    <property type="evidence" value="ECO:0007669"/>
    <property type="project" value="UniProtKB-EC"/>
</dbReference>
<evidence type="ECO:0000256" key="15">
    <source>
        <dbReference type="ARBA" id="ARBA00051189"/>
    </source>
</evidence>
<reference evidence="31" key="2">
    <citation type="submission" date="2025-09" db="UniProtKB">
        <authorList>
            <consortium name="Ensembl"/>
        </authorList>
    </citation>
    <scope>IDENTIFICATION</scope>
</reference>
<feature type="binding site" evidence="28">
    <location>
        <position position="179"/>
    </location>
    <ligand>
        <name>2-oxoglutarate</name>
        <dbReference type="ChEBI" id="CHEBI:16810"/>
    </ligand>
</feature>
<comment type="catalytic activity">
    <reaction evidence="20">
        <text>a 1,N(6)-etheno-2'-deoxyadenosine in double-stranded DNA + 2-oxoglutarate + O2 + H2O = a 2'-deoxyadenosine in double-stranded DNA + glyoxal + succinate + CO2</text>
        <dbReference type="Rhea" id="RHEA:70463"/>
        <dbReference type="Rhea" id="RHEA-COMP:17897"/>
        <dbReference type="Rhea" id="RHEA-COMP:17903"/>
        <dbReference type="ChEBI" id="CHEBI:15377"/>
        <dbReference type="ChEBI" id="CHEBI:15379"/>
        <dbReference type="ChEBI" id="CHEBI:16526"/>
        <dbReference type="ChEBI" id="CHEBI:16810"/>
        <dbReference type="ChEBI" id="CHEBI:30031"/>
        <dbReference type="ChEBI" id="CHEBI:34779"/>
        <dbReference type="ChEBI" id="CHEBI:90615"/>
        <dbReference type="ChEBI" id="CHEBI:189583"/>
    </reaction>
    <physiologicalReaction direction="left-to-right" evidence="20">
        <dbReference type="Rhea" id="RHEA:70464"/>
    </physiologicalReaction>
</comment>
<comment type="cofactor">
    <cofactor evidence="1">
        <name>Fe(2+)</name>
        <dbReference type="ChEBI" id="CHEBI:29033"/>
    </cofactor>
</comment>
<comment type="catalytic activity">
    <reaction evidence="18">
        <text>a 1,N(2)-etheno-2'-deoxyguanosine in double-stranded DNA + 2-oxoglutarate + O2 + H2O = a 2'-deoxyguanosine in double-stranded DNA + glyoxal + succinate + CO2</text>
        <dbReference type="Rhea" id="RHEA:70487"/>
        <dbReference type="Rhea" id="RHEA-COMP:17910"/>
        <dbReference type="Rhea" id="RHEA-COMP:17912"/>
        <dbReference type="ChEBI" id="CHEBI:15377"/>
        <dbReference type="ChEBI" id="CHEBI:15379"/>
        <dbReference type="ChEBI" id="CHEBI:16526"/>
        <dbReference type="ChEBI" id="CHEBI:16810"/>
        <dbReference type="ChEBI" id="CHEBI:30031"/>
        <dbReference type="ChEBI" id="CHEBI:34779"/>
        <dbReference type="ChEBI" id="CHEBI:85445"/>
        <dbReference type="ChEBI" id="CHEBI:189586"/>
    </reaction>
    <physiologicalReaction direction="left-to-right" evidence="18">
        <dbReference type="Rhea" id="RHEA:70488"/>
    </physiologicalReaction>
</comment>
<evidence type="ECO:0000256" key="12">
    <source>
        <dbReference type="ARBA" id="ARBA00023242"/>
    </source>
</evidence>
<feature type="binding site" evidence="28">
    <location>
        <position position="181"/>
    </location>
    <ligand>
        <name>2-oxoglutarate</name>
        <dbReference type="ChEBI" id="CHEBI:16810"/>
    </ligand>
</feature>
<evidence type="ECO:0000256" key="24">
    <source>
        <dbReference type="ARBA" id="ARBA00066725"/>
    </source>
</evidence>
<evidence type="ECO:0000256" key="9">
    <source>
        <dbReference type="ARBA" id="ARBA00023002"/>
    </source>
</evidence>
<keyword evidence="7" id="KW-0460">Magnesium</keyword>
<comment type="catalytic activity">
    <reaction evidence="21">
        <text>an N(1)-methyl-2'-deoxyadenosine in double-stranded DNA + 2-oxoglutarate + O2 = a 2'-deoxyadenosine in double-stranded DNA + formaldehyde + succinate + CO2 + H(+)</text>
        <dbReference type="Rhea" id="RHEA:70443"/>
        <dbReference type="Rhea" id="RHEA-COMP:14236"/>
        <dbReference type="Rhea" id="RHEA-COMP:17897"/>
        <dbReference type="ChEBI" id="CHEBI:15378"/>
        <dbReference type="ChEBI" id="CHEBI:15379"/>
        <dbReference type="ChEBI" id="CHEBI:16526"/>
        <dbReference type="ChEBI" id="CHEBI:16810"/>
        <dbReference type="ChEBI" id="CHEBI:16842"/>
        <dbReference type="ChEBI" id="CHEBI:30031"/>
        <dbReference type="ChEBI" id="CHEBI:90615"/>
        <dbReference type="ChEBI" id="CHEBI:139096"/>
    </reaction>
    <physiologicalReaction direction="left-to-right" evidence="21">
        <dbReference type="Rhea" id="RHEA:70444"/>
    </physiologicalReaction>
</comment>
<evidence type="ECO:0000256" key="1">
    <source>
        <dbReference type="ARBA" id="ARBA00001954"/>
    </source>
</evidence>
<sequence length="281" mass="31593">MPAPSTDLRDSCSRAHGARNDCHRSFHTSNGRRKTDASEQRVGGGMDKFLLRPDLQGGGEEPAPTGGASGDLKSPDWLHLRAEGLSCDYTVLFGKAEADKIFRELEQEVEYFTGALAKVQVFGKWHSVPRKQATYGDAGLTYTFSGLTLTPKPWIPVLERVRDRVCEVTGQTFNFVLVNRYKDGCDHIGEHRDDERELALGSPIASVSFGACRDFIFRHKDSRGKRPRRTVEVVRLQLAHGSLLLMNPPTNTHWYHSLPIRKRVLAPRVNLTFRKILPTKK</sequence>
<dbReference type="GO" id="GO:0006307">
    <property type="term" value="P:DNA alkylation repair"/>
    <property type="evidence" value="ECO:0007669"/>
    <property type="project" value="UniProtKB-ARBA"/>
</dbReference>
<dbReference type="Ensembl" id="ENSMSIT00000012118.1">
    <property type="protein sequence ID" value="ENSMSIP00000009549.1"/>
    <property type="gene ID" value="ENSMSIG00000008408.1"/>
</dbReference>
<comment type="subunit">
    <text evidence="23">Interacts with PCNA homotrimer; this interaction is enhanced during the S-phase of the cell cycle. Interacts with nucleolar proteins NCL, UBTF and NPM1. Interacts with XRCC5-XRCC6 heterodimer.</text>
</comment>
<evidence type="ECO:0000256" key="13">
    <source>
        <dbReference type="ARBA" id="ARBA00051010"/>
    </source>
</evidence>
<comment type="catalytic activity">
    <reaction evidence="17">
        <text>a 3,N(4)-etheno-2'-deoxycytidine in double-stranded DNA + 2-oxoglutarate + O2 + H2O = a 2'-deoxycytidine in double-stranded DNA + glyoxal + succinate + CO2</text>
        <dbReference type="Rhea" id="RHEA:70467"/>
        <dbReference type="Rhea" id="RHEA-COMP:17070"/>
        <dbReference type="Rhea" id="RHEA-COMP:17905"/>
        <dbReference type="ChEBI" id="CHEBI:15377"/>
        <dbReference type="ChEBI" id="CHEBI:15379"/>
        <dbReference type="ChEBI" id="CHEBI:16526"/>
        <dbReference type="ChEBI" id="CHEBI:16810"/>
        <dbReference type="ChEBI" id="CHEBI:30031"/>
        <dbReference type="ChEBI" id="CHEBI:34779"/>
        <dbReference type="ChEBI" id="CHEBI:85452"/>
        <dbReference type="ChEBI" id="CHEBI:189585"/>
    </reaction>
    <physiologicalReaction direction="left-to-right" evidence="17">
        <dbReference type="Rhea" id="RHEA:70468"/>
    </physiologicalReaction>
</comment>
<evidence type="ECO:0000256" key="25">
    <source>
        <dbReference type="ARBA" id="ARBA00072134"/>
    </source>
</evidence>
<feature type="binding site" evidence="28">
    <location>
        <position position="256"/>
    </location>
    <ligand>
        <name>2-oxoglutarate</name>
        <dbReference type="ChEBI" id="CHEBI:16810"/>
    </ligand>
</feature>
<evidence type="ECO:0000256" key="3">
    <source>
        <dbReference type="ARBA" id="ARBA00004642"/>
    </source>
</evidence>
<dbReference type="PROSITE" id="PS51471">
    <property type="entry name" value="FE2OG_OXY"/>
    <property type="match status" value="1"/>
</dbReference>
<dbReference type="GO" id="GO:0051747">
    <property type="term" value="F:cytosine C-5 DNA demethylase activity"/>
    <property type="evidence" value="ECO:0007669"/>
    <property type="project" value="UniProtKB-ARBA"/>
</dbReference>
<dbReference type="InterPro" id="IPR027450">
    <property type="entry name" value="AlkB-like"/>
</dbReference>
<evidence type="ECO:0000256" key="7">
    <source>
        <dbReference type="ARBA" id="ARBA00022842"/>
    </source>
</evidence>
<feature type="binding site" evidence="28">
    <location>
        <position position="191"/>
    </location>
    <ligand>
        <name>2-oxoglutarate</name>
        <dbReference type="ChEBI" id="CHEBI:16810"/>
    </ligand>
</feature>
<reference evidence="31" key="1">
    <citation type="submission" date="2025-08" db="UniProtKB">
        <authorList>
            <consortium name="Ensembl"/>
        </authorList>
    </citation>
    <scope>IDENTIFICATION</scope>
</reference>
<evidence type="ECO:0000313" key="32">
    <source>
        <dbReference type="Proteomes" id="UP000694415"/>
    </source>
</evidence>
<evidence type="ECO:0000256" key="2">
    <source>
        <dbReference type="ARBA" id="ARBA00004604"/>
    </source>
</evidence>
<feature type="binding site" evidence="28">
    <location>
        <position position="194"/>
    </location>
    <ligand>
        <name>substrate</name>
    </ligand>
</feature>
<keyword evidence="32" id="KW-1185">Reference proteome</keyword>
<comment type="catalytic activity">
    <reaction evidence="15">
        <text>a 1,N(6)-etheno-2'-deoxyadenosine in single-stranded DNA + 2-oxoglutarate + O2 + H2O = a 2'-deoxyadenosine in single-stranded DNA + glyoxal + succinate + CO2</text>
        <dbReference type="Rhea" id="RHEA:70459"/>
        <dbReference type="Rhea" id="RHEA-COMP:17896"/>
        <dbReference type="Rhea" id="RHEA-COMP:17904"/>
        <dbReference type="ChEBI" id="CHEBI:15377"/>
        <dbReference type="ChEBI" id="CHEBI:15379"/>
        <dbReference type="ChEBI" id="CHEBI:16526"/>
        <dbReference type="ChEBI" id="CHEBI:16810"/>
        <dbReference type="ChEBI" id="CHEBI:30031"/>
        <dbReference type="ChEBI" id="CHEBI:34779"/>
        <dbReference type="ChEBI" id="CHEBI:90615"/>
        <dbReference type="ChEBI" id="CHEBI:189583"/>
    </reaction>
    <physiologicalReaction direction="left-to-right" evidence="15">
        <dbReference type="Rhea" id="RHEA:70460"/>
    </physiologicalReaction>
</comment>
<evidence type="ECO:0000256" key="22">
    <source>
        <dbReference type="ARBA" id="ARBA00053025"/>
    </source>
</evidence>
<dbReference type="SUPFAM" id="SSF51197">
    <property type="entry name" value="Clavaminate synthase-like"/>
    <property type="match status" value="1"/>
</dbReference>
<evidence type="ECO:0000256" key="14">
    <source>
        <dbReference type="ARBA" id="ARBA00051165"/>
    </source>
</evidence>